<evidence type="ECO:0000313" key="1">
    <source>
        <dbReference type="EMBL" id="PWK59053.1"/>
    </source>
</evidence>
<gene>
    <name evidence="1" type="ORF">C8D95_101875</name>
</gene>
<dbReference type="EMBL" id="QGGV01000001">
    <property type="protein sequence ID" value="PWK59053.1"/>
    <property type="molecule type" value="Genomic_DNA"/>
</dbReference>
<dbReference type="Pfam" id="PF05402">
    <property type="entry name" value="PqqD"/>
    <property type="match status" value="1"/>
</dbReference>
<dbReference type="Gene3D" id="1.10.10.1150">
    <property type="entry name" value="Coenzyme PQQ synthesis protein D (PqqD)"/>
    <property type="match status" value="1"/>
</dbReference>
<keyword evidence="2" id="KW-1185">Reference proteome</keyword>
<dbReference type="Proteomes" id="UP000245390">
    <property type="component" value="Unassembled WGS sequence"/>
</dbReference>
<sequence length="92" mass="10112">MTTPDTRFDVPAHVATREVDGELVLLDLESGVYFGLDPVGARIFSLMADGKTLSEVHETLLSEFEVTSDVLERDIMDLVGELERCKLVEGAT</sequence>
<dbReference type="AlphaFoldDB" id="A0A316GEQ0"/>
<accession>A0A316GEQ0</accession>
<protein>
    <submittedName>
        <fullName evidence="1">Coenzyme PQQ synthesis protein D (PqqD)</fullName>
    </submittedName>
</protein>
<evidence type="ECO:0000313" key="2">
    <source>
        <dbReference type="Proteomes" id="UP000245390"/>
    </source>
</evidence>
<comment type="caution">
    <text evidence="1">The sequence shown here is derived from an EMBL/GenBank/DDBJ whole genome shotgun (WGS) entry which is preliminary data.</text>
</comment>
<proteinExistence type="predicted"/>
<name>A0A316GEQ0_9RHOB</name>
<dbReference type="InterPro" id="IPR008792">
    <property type="entry name" value="PQQD"/>
</dbReference>
<organism evidence="1 2">
    <name type="scientific">Silicimonas algicola</name>
    <dbReference type="NCBI Taxonomy" id="1826607"/>
    <lineage>
        <taxon>Bacteria</taxon>
        <taxon>Pseudomonadati</taxon>
        <taxon>Pseudomonadota</taxon>
        <taxon>Alphaproteobacteria</taxon>
        <taxon>Rhodobacterales</taxon>
        <taxon>Paracoccaceae</taxon>
    </lineage>
</organism>
<dbReference type="InterPro" id="IPR041881">
    <property type="entry name" value="PqqD_sf"/>
</dbReference>
<dbReference type="RefSeq" id="WP_164721581.1">
    <property type="nucleotide sequence ID" value="NZ_CP034588.1"/>
</dbReference>
<reference evidence="1 2" key="1">
    <citation type="submission" date="2018-05" db="EMBL/GenBank/DDBJ databases">
        <title>Genomic Encyclopedia of Type Strains, Phase IV (KMG-IV): sequencing the most valuable type-strain genomes for metagenomic binning, comparative biology and taxonomic classification.</title>
        <authorList>
            <person name="Goeker M."/>
        </authorList>
    </citation>
    <scope>NUCLEOTIDE SEQUENCE [LARGE SCALE GENOMIC DNA]</scope>
    <source>
        <strain evidence="1 2">DSM 103371</strain>
    </source>
</reference>